<evidence type="ECO:0000256" key="1">
    <source>
        <dbReference type="SAM" id="Coils"/>
    </source>
</evidence>
<evidence type="ECO:0000313" key="4">
    <source>
        <dbReference type="Proteomes" id="UP000014680"/>
    </source>
</evidence>
<dbReference type="AlphaFoldDB" id="A0A0A1UC08"/>
<keyword evidence="1" id="KW-0175">Coiled coil</keyword>
<name>A0A0A1UC08_ENTIV</name>
<organism evidence="3 4">
    <name type="scientific">Entamoeba invadens IP1</name>
    <dbReference type="NCBI Taxonomy" id="370355"/>
    <lineage>
        <taxon>Eukaryota</taxon>
        <taxon>Amoebozoa</taxon>
        <taxon>Evosea</taxon>
        <taxon>Archamoebae</taxon>
        <taxon>Mastigamoebida</taxon>
        <taxon>Entamoebidae</taxon>
        <taxon>Entamoeba</taxon>
    </lineage>
</organism>
<reference evidence="3 4" key="1">
    <citation type="submission" date="2012-10" db="EMBL/GenBank/DDBJ databases">
        <authorList>
            <person name="Zafar N."/>
            <person name="Inman J."/>
            <person name="Hall N."/>
            <person name="Lorenzi H."/>
            <person name="Caler E."/>
        </authorList>
    </citation>
    <scope>NUCLEOTIDE SEQUENCE [LARGE SCALE GENOMIC DNA]</scope>
    <source>
        <strain evidence="3 4">IP1</strain>
    </source>
</reference>
<dbReference type="Proteomes" id="UP000014680">
    <property type="component" value="Unassembled WGS sequence"/>
</dbReference>
<feature type="region of interest" description="Disordered" evidence="2">
    <location>
        <begin position="755"/>
        <end position="800"/>
    </location>
</feature>
<accession>A0A0A1UC08</accession>
<dbReference type="KEGG" id="eiv:EIN_151400"/>
<dbReference type="EMBL" id="KB206474">
    <property type="protein sequence ID" value="ELP91243.1"/>
    <property type="molecule type" value="Genomic_DNA"/>
</dbReference>
<feature type="compositionally biased region" description="Basic and acidic residues" evidence="2">
    <location>
        <begin position="786"/>
        <end position="800"/>
    </location>
</feature>
<evidence type="ECO:0000313" key="3">
    <source>
        <dbReference type="EMBL" id="ELP91243.1"/>
    </source>
</evidence>
<keyword evidence="4" id="KW-1185">Reference proteome</keyword>
<dbReference type="GeneID" id="14890331"/>
<dbReference type="RefSeq" id="XP_004258014.1">
    <property type="nucleotide sequence ID" value="XM_004257966.1"/>
</dbReference>
<dbReference type="OrthoDB" id="29843at2759"/>
<dbReference type="VEuPathDB" id="AmoebaDB:EIN_151400"/>
<proteinExistence type="predicted"/>
<gene>
    <name evidence="3" type="ORF">EIN_151400</name>
</gene>
<feature type="coiled-coil region" evidence="1">
    <location>
        <begin position="191"/>
        <end position="308"/>
    </location>
</feature>
<feature type="coiled-coil region" evidence="1">
    <location>
        <begin position="360"/>
        <end position="613"/>
    </location>
</feature>
<dbReference type="OMA" id="CMDEIAN"/>
<evidence type="ECO:0000256" key="2">
    <source>
        <dbReference type="SAM" id="MobiDB-lite"/>
    </source>
</evidence>
<protein>
    <submittedName>
        <fullName evidence="3">Structural maintenance of chromosome protein, putative</fullName>
    </submittedName>
</protein>
<sequence>MEERLTDKQLEFGAGQIEYVVHFSIFKKSGQLLDDLFVSMSYRNSKDGVLNQYEGSTKVFHTLEGLTKLTQIVDCKETTNGGFAVKYEYSGMVLEVFLRRTKSSEIEKRKVAEMRTKKEGEIEYIDPERTEKEKQITDVKEMKETETKECTPEEKNQIVEDKMDMILFNLGSMQEVFAKKIDETTHINNDSKKVLEELKTIKEENEKLKKKKEENWEEEKREKVWKSNVEEELKRLSLRNGEIEEMYKKREENMKKEIETLNERLKQNTKNQQQSQMKCGCMDEIANIKEKLKAIESLKIDMEAIRTDQLRQNIENQKKISVLKKEIEGLKQSQPAQEKEQKPEENVKIEMKSCDYEKVIAKINEEIEQIKKNVDEIKTKGEEEDEKEKKQNDEIENIKKLIETVEESHQSQNEGSQTDVTAEMKTITEKIDELEKALNVNKDIDDKTENDVSELKNKISEIEEKENSTQIEFHKKDKEFEEMKSAFNMMFETQEKLKNELEKNKEDDEKTENDLKELKGEIEKLRDEKQKETNVQHIEKIENVNNETDQEIDKLRNEIDELKSEIDKLKTAAENKSEEKKDEVDRDLVVERLKQLEIALLKQNEKIEKEKVKEKGVLPRVVYLDDFMSELCVYVDVKGINEKALVFVERKNNILEVFCVVANGSVFKAKVEDVDIAGMSSVLEVGDWKLQNDMIEFKNVNHKFEMEKEKKCDVWPRLVHLYHYFGEKYTTFLDVQDRGERTKDIEIKIIGEERKADNETSSELEPTSSEDEKKLEIVESNEIQESEEKEKMEEKEVQHEKQEVQVEVKVEEKKEEKKEEKPQNVFVYSSVPTQFHSRRIQQLGKLVPNCRFTDFWNGYGCGQVPDKVILYYAYEKEGDSYKEDLDALKTVYPNAKTFAIVLTYQEYCLRPFEVGNDENVFVINVTSNVLEEGETTKKFAEELSKK</sequence>